<dbReference type="Gene3D" id="3.75.10.10">
    <property type="entry name" value="L-arginine/glycine Amidinotransferase, Chain A"/>
    <property type="match status" value="1"/>
</dbReference>
<protein>
    <recommendedName>
        <fullName evidence="1">Protein-arginine deiminase C-terminal domain-containing protein</fullName>
    </recommendedName>
</protein>
<dbReference type="HOGENOM" id="CLU_2169750_0_0_11"/>
<dbReference type="GO" id="GO:0005737">
    <property type="term" value="C:cytoplasm"/>
    <property type="evidence" value="ECO:0007669"/>
    <property type="project" value="InterPro"/>
</dbReference>
<accession>A0A0B5HML2</accession>
<dbReference type="EMBL" id="CP010407">
    <property type="protein sequence ID" value="AJF63335.1"/>
    <property type="molecule type" value="Genomic_DNA"/>
</dbReference>
<feature type="domain" description="Protein-arginine deiminase C-terminal" evidence="1">
    <location>
        <begin position="17"/>
        <end position="98"/>
    </location>
</feature>
<dbReference type="SUPFAM" id="SSF55909">
    <property type="entry name" value="Pentein"/>
    <property type="match status" value="1"/>
</dbReference>
<dbReference type="Pfam" id="PF03068">
    <property type="entry name" value="PAD"/>
    <property type="match status" value="1"/>
</dbReference>
<evidence type="ECO:0000259" key="1">
    <source>
        <dbReference type="Pfam" id="PF03068"/>
    </source>
</evidence>
<evidence type="ECO:0000313" key="2">
    <source>
        <dbReference type="EMBL" id="AJF63335.1"/>
    </source>
</evidence>
<organism evidence="2 3">
    <name type="scientific">Streptomyces vietnamensis</name>
    <dbReference type="NCBI Taxonomy" id="362257"/>
    <lineage>
        <taxon>Bacteria</taxon>
        <taxon>Bacillati</taxon>
        <taxon>Actinomycetota</taxon>
        <taxon>Actinomycetes</taxon>
        <taxon>Kitasatosporales</taxon>
        <taxon>Streptomycetaceae</taxon>
        <taxon>Streptomyces</taxon>
    </lineage>
</organism>
<name>A0A0B5HML2_9ACTN</name>
<dbReference type="KEGG" id="svt:SVTN_01260"/>
<proteinExistence type="predicted"/>
<evidence type="ECO:0000313" key="3">
    <source>
        <dbReference type="Proteomes" id="UP000031774"/>
    </source>
</evidence>
<reference evidence="2 3" key="1">
    <citation type="submission" date="2014-12" db="EMBL/GenBank/DDBJ databases">
        <title>Complete genome sequence of Streptomyces vietnamensis strain GIMV4.0001, a genetic manipulable producer of the benzoisochromanequinone antibiotic granaticin.</title>
        <authorList>
            <person name="Deng M.R."/>
            <person name="Guo J."/>
            <person name="Ma L.Y."/>
            <person name="Feng G.D."/>
            <person name="Mo C.Y."/>
            <person name="Zhu H.H."/>
        </authorList>
    </citation>
    <scope>NUCLEOTIDE SEQUENCE [LARGE SCALE GENOMIC DNA]</scope>
    <source>
        <strain evidence="3">GIMV4.0001</strain>
    </source>
</reference>
<dbReference type="Proteomes" id="UP000031774">
    <property type="component" value="Chromosome"/>
</dbReference>
<sequence length="110" mass="11835">MEQGRGGEPLVRGIAPQDTAKPGLTVAGALRDPALTRGTEIARQGIDSALRTLREETGLMRRHIVRVPALFEELDLPAGYPRRDLVANYLPGAANGVSTGTGVYLARWRS</sequence>
<dbReference type="AlphaFoldDB" id="A0A0B5HML2"/>
<keyword evidence="3" id="KW-1185">Reference proteome</keyword>
<dbReference type="GO" id="GO:0005509">
    <property type="term" value="F:calcium ion binding"/>
    <property type="evidence" value="ECO:0007669"/>
    <property type="project" value="InterPro"/>
</dbReference>
<dbReference type="GO" id="GO:0004668">
    <property type="term" value="F:protein-arginine deiminase activity"/>
    <property type="evidence" value="ECO:0007669"/>
    <property type="project" value="InterPro"/>
</dbReference>
<gene>
    <name evidence="2" type="ORF">SVTN_01260</name>
</gene>
<dbReference type="InterPro" id="IPR013530">
    <property type="entry name" value="PAD_C"/>
</dbReference>